<protein>
    <recommendedName>
        <fullName evidence="5">Glycosyltransferase 2-like domain-containing protein</fullName>
    </recommendedName>
</protein>
<keyword evidence="3" id="KW-0328">Glycosyltransferase</keyword>
<comment type="pathway">
    <text evidence="1">Cell wall biogenesis; cell wall polysaccharide biosynthesis.</text>
</comment>
<keyword evidence="4" id="KW-0808">Transferase</keyword>
<dbReference type="AlphaFoldDB" id="A0A8J3GQB2"/>
<dbReference type="InterPro" id="IPR001173">
    <property type="entry name" value="Glyco_trans_2-like"/>
</dbReference>
<evidence type="ECO:0000256" key="1">
    <source>
        <dbReference type="ARBA" id="ARBA00004776"/>
    </source>
</evidence>
<evidence type="ECO:0000256" key="3">
    <source>
        <dbReference type="ARBA" id="ARBA00022676"/>
    </source>
</evidence>
<accession>A0A8J3GQB2</accession>
<comment type="similarity">
    <text evidence="2">Belongs to the glycosyltransferase 2 family.</text>
</comment>
<evidence type="ECO:0000256" key="2">
    <source>
        <dbReference type="ARBA" id="ARBA00006739"/>
    </source>
</evidence>
<gene>
    <name evidence="6" type="ORF">GCM10011600_15700</name>
</gene>
<dbReference type="Pfam" id="PF00535">
    <property type="entry name" value="Glycos_transf_2"/>
    <property type="match status" value="1"/>
</dbReference>
<sequence length="334" mass="36314">MLVTLEDDPQILAVIPTLGTRPARLARCIEALREQTSATRVAVVVVLNSDDETAIDASVIADCSVLLPGLNLGWAGGLQLGRASSPTASRLWLIQDDMTPEPGCLAALESELERDPDLAVVSPLVVDEAGMVPPRSCGGVLRREPLIDMDHWYPARPTAPADIDELDTLDYVPSRGMLIDIAVWDTVGGMYPGYYPVIWADVDFCTAVREAGRSFGIAREARTRHEGHGSTPSPFVRLLSERHRDLYRSRWSAGGEEPRAARTPIPAELTEVIARAAAALAADLAVRYSDLVGENERMAGATEEIRQLRASTSWRVTRPLRLLGRIIGRGRPPG</sequence>
<dbReference type="InterPro" id="IPR029044">
    <property type="entry name" value="Nucleotide-diphossugar_trans"/>
</dbReference>
<reference evidence="6" key="2">
    <citation type="submission" date="2020-09" db="EMBL/GenBank/DDBJ databases">
        <authorList>
            <person name="Sun Q."/>
            <person name="Zhou Y."/>
        </authorList>
    </citation>
    <scope>NUCLEOTIDE SEQUENCE</scope>
    <source>
        <strain evidence="6">CGMCC 1.16548</strain>
    </source>
</reference>
<name>A0A8J3GQB2_9MICO</name>
<feature type="domain" description="Glycosyltransferase 2-like" evidence="5">
    <location>
        <begin position="14"/>
        <end position="126"/>
    </location>
</feature>
<keyword evidence="7" id="KW-1185">Reference proteome</keyword>
<evidence type="ECO:0000313" key="7">
    <source>
        <dbReference type="Proteomes" id="UP000617531"/>
    </source>
</evidence>
<dbReference type="RefSeq" id="WP_191282900.1">
    <property type="nucleotide sequence ID" value="NZ_BNAI01000002.1"/>
</dbReference>
<dbReference type="EMBL" id="BNAI01000002">
    <property type="protein sequence ID" value="GHF15545.1"/>
    <property type="molecule type" value="Genomic_DNA"/>
</dbReference>
<evidence type="ECO:0000256" key="4">
    <source>
        <dbReference type="ARBA" id="ARBA00022679"/>
    </source>
</evidence>
<evidence type="ECO:0000259" key="5">
    <source>
        <dbReference type="Pfam" id="PF00535"/>
    </source>
</evidence>
<dbReference type="PANTHER" id="PTHR43179">
    <property type="entry name" value="RHAMNOSYLTRANSFERASE WBBL"/>
    <property type="match status" value="1"/>
</dbReference>
<dbReference type="GO" id="GO:0016757">
    <property type="term" value="F:glycosyltransferase activity"/>
    <property type="evidence" value="ECO:0007669"/>
    <property type="project" value="UniProtKB-KW"/>
</dbReference>
<proteinExistence type="inferred from homology"/>
<dbReference type="PANTHER" id="PTHR43179:SF12">
    <property type="entry name" value="GALACTOFURANOSYLTRANSFERASE GLFT2"/>
    <property type="match status" value="1"/>
</dbReference>
<organism evidence="6 7">
    <name type="scientific">Pseudolysinimonas yzui</name>
    <dbReference type="NCBI Taxonomy" id="2708254"/>
    <lineage>
        <taxon>Bacteria</taxon>
        <taxon>Bacillati</taxon>
        <taxon>Actinomycetota</taxon>
        <taxon>Actinomycetes</taxon>
        <taxon>Micrococcales</taxon>
        <taxon>Microbacteriaceae</taxon>
        <taxon>Pseudolysinimonas</taxon>
    </lineage>
</organism>
<dbReference type="SUPFAM" id="SSF53448">
    <property type="entry name" value="Nucleotide-diphospho-sugar transferases"/>
    <property type="match status" value="1"/>
</dbReference>
<evidence type="ECO:0000313" key="6">
    <source>
        <dbReference type="EMBL" id="GHF15545.1"/>
    </source>
</evidence>
<reference evidence="6" key="1">
    <citation type="journal article" date="2014" name="Int. J. Syst. Evol. Microbiol.">
        <title>Complete genome sequence of Corynebacterium casei LMG S-19264T (=DSM 44701T), isolated from a smear-ripened cheese.</title>
        <authorList>
            <consortium name="US DOE Joint Genome Institute (JGI-PGF)"/>
            <person name="Walter F."/>
            <person name="Albersmeier A."/>
            <person name="Kalinowski J."/>
            <person name="Ruckert C."/>
        </authorList>
    </citation>
    <scope>NUCLEOTIDE SEQUENCE</scope>
    <source>
        <strain evidence="6">CGMCC 1.16548</strain>
    </source>
</reference>
<comment type="caution">
    <text evidence="6">The sequence shown here is derived from an EMBL/GenBank/DDBJ whole genome shotgun (WGS) entry which is preliminary data.</text>
</comment>
<dbReference type="Proteomes" id="UP000617531">
    <property type="component" value="Unassembled WGS sequence"/>
</dbReference>
<dbReference type="Gene3D" id="3.90.550.10">
    <property type="entry name" value="Spore Coat Polysaccharide Biosynthesis Protein SpsA, Chain A"/>
    <property type="match status" value="1"/>
</dbReference>